<keyword evidence="2" id="KW-1003">Cell membrane</keyword>
<keyword evidence="7 9" id="KW-0472">Membrane</keyword>
<evidence type="ECO:0000256" key="2">
    <source>
        <dbReference type="ARBA" id="ARBA00022475"/>
    </source>
</evidence>
<dbReference type="Pfam" id="PF00571">
    <property type="entry name" value="CBS"/>
    <property type="match status" value="2"/>
</dbReference>
<dbReference type="InterPro" id="IPR000644">
    <property type="entry name" value="CBS_dom"/>
</dbReference>
<dbReference type="PANTHER" id="PTHR43099">
    <property type="entry name" value="UPF0053 PROTEIN YRKA"/>
    <property type="match status" value="1"/>
</dbReference>
<dbReference type="SUPFAM" id="SSF56176">
    <property type="entry name" value="FAD-binding/transporter-associated domain-like"/>
    <property type="match status" value="1"/>
</dbReference>
<sequence>MNDLALTLSAVLLVLVNGFFVASEFAIVKLRVTRAEELAERGGLVARTLLKIRKRLDAYLSACQLGITLASLGLGWVGEPAFSRLIAPLLRAFGVDSPEVIHNSSVAVAFGLISFLHIVLGELAPKSIAIRRTETISLWAALPLFLFYWLMYPFIMILNTSANLVLMTMRLKIEDDGEDVHSADEIKKLLVASHRHGELGQAQAQALSHTLELPELTAGDLMRPAFDLIALDIRDPLESNLALIARHRYSRYAVRDSEQDDRYIGLLHVRDLLAAELAARPLTDLQPLLREVPMIRRDEPAQALFRKFRRGLPHLALVTDELDTVIGFVTLEHILDAIFGNMQDEFHREKEDWKAVGTHSYEGPGWLPIYTLERMLGRDIDSGRADTVGGLVMQTLDRLPQPGDTLDIDHLHIEVFEVSGPRIERLRVTALADDEAADGG</sequence>
<keyword evidence="3 9" id="KW-0812">Transmembrane</keyword>
<feature type="domain" description="CBS" evidence="11">
    <location>
        <begin position="288"/>
        <end position="345"/>
    </location>
</feature>
<dbReference type="InterPro" id="IPR051676">
    <property type="entry name" value="UPF0053_domain"/>
</dbReference>
<reference evidence="13 14" key="1">
    <citation type="journal article" date="2014" name="Int. J. Syst. Evol. Microbiol.">
        <title>Solimonas terrae sp. nov., isolated from soil.</title>
        <authorList>
            <person name="Kim S.J."/>
            <person name="Moon J.Y."/>
            <person name="Weon H.Y."/>
            <person name="Ahn J.H."/>
            <person name="Chen W.M."/>
            <person name="Kwon S.W."/>
        </authorList>
    </citation>
    <scope>NUCLEOTIDE SEQUENCE [LARGE SCALE GENOMIC DNA]</scope>
    <source>
        <strain evidence="13 14">KIS83-12</strain>
    </source>
</reference>
<dbReference type="InterPro" id="IPR044751">
    <property type="entry name" value="Ion_transp-like_CBS"/>
</dbReference>
<evidence type="ECO:0000256" key="6">
    <source>
        <dbReference type="ARBA" id="ARBA00023122"/>
    </source>
</evidence>
<keyword evidence="6 8" id="KW-0129">CBS domain</keyword>
<evidence type="ECO:0000256" key="7">
    <source>
        <dbReference type="ARBA" id="ARBA00023136"/>
    </source>
</evidence>
<dbReference type="PROSITE" id="PS51371">
    <property type="entry name" value="CBS"/>
    <property type="match status" value="2"/>
</dbReference>
<dbReference type="SUPFAM" id="SSF54631">
    <property type="entry name" value="CBS-domain pair"/>
    <property type="match status" value="1"/>
</dbReference>
<evidence type="ECO:0000259" key="11">
    <source>
        <dbReference type="PROSITE" id="PS51371"/>
    </source>
</evidence>
<dbReference type="InterPro" id="IPR046342">
    <property type="entry name" value="CBS_dom_sf"/>
</dbReference>
<dbReference type="SMART" id="SM00116">
    <property type="entry name" value="CBS"/>
    <property type="match status" value="2"/>
</dbReference>
<evidence type="ECO:0000313" key="13">
    <source>
        <dbReference type="EMBL" id="NGY06468.1"/>
    </source>
</evidence>
<dbReference type="InterPro" id="IPR002550">
    <property type="entry name" value="CNNM"/>
</dbReference>
<dbReference type="Gene3D" id="3.30.465.10">
    <property type="match status" value="1"/>
</dbReference>
<feature type="transmembrane region" description="Helical" evidence="10">
    <location>
        <begin position="136"/>
        <end position="158"/>
    </location>
</feature>
<dbReference type="PANTHER" id="PTHR43099:SF5">
    <property type="entry name" value="HLYC_CORC FAMILY TRANSPORTER"/>
    <property type="match status" value="1"/>
</dbReference>
<dbReference type="InterPro" id="IPR016169">
    <property type="entry name" value="FAD-bd_PCMH_sub2"/>
</dbReference>
<evidence type="ECO:0000313" key="14">
    <source>
        <dbReference type="Proteomes" id="UP000472676"/>
    </source>
</evidence>
<dbReference type="SMART" id="SM01091">
    <property type="entry name" value="CorC_HlyC"/>
    <property type="match status" value="1"/>
</dbReference>
<name>A0A6M2BVF0_9GAMM</name>
<proteinExistence type="predicted"/>
<evidence type="ECO:0000256" key="1">
    <source>
        <dbReference type="ARBA" id="ARBA00004651"/>
    </source>
</evidence>
<feature type="transmembrane region" description="Helical" evidence="10">
    <location>
        <begin position="56"/>
        <end position="77"/>
    </location>
</feature>
<dbReference type="RefSeq" id="WP_166260084.1">
    <property type="nucleotide sequence ID" value="NZ_JAAMOW010000009.1"/>
</dbReference>
<dbReference type="AlphaFoldDB" id="A0A6M2BVF0"/>
<evidence type="ECO:0000256" key="10">
    <source>
        <dbReference type="SAM" id="Phobius"/>
    </source>
</evidence>
<comment type="subcellular location">
    <subcellularLocation>
        <location evidence="1">Cell membrane</location>
        <topology evidence="1">Multi-pass membrane protein</topology>
    </subcellularLocation>
</comment>
<dbReference type="Proteomes" id="UP000472676">
    <property type="component" value="Unassembled WGS sequence"/>
</dbReference>
<dbReference type="EMBL" id="JAAMOW010000009">
    <property type="protein sequence ID" value="NGY06468.1"/>
    <property type="molecule type" value="Genomic_DNA"/>
</dbReference>
<evidence type="ECO:0000256" key="5">
    <source>
        <dbReference type="ARBA" id="ARBA00022989"/>
    </source>
</evidence>
<feature type="transmembrane region" description="Helical" evidence="10">
    <location>
        <begin position="6"/>
        <end position="28"/>
    </location>
</feature>
<dbReference type="InterPro" id="IPR005170">
    <property type="entry name" value="Transptr-assoc_dom"/>
</dbReference>
<feature type="domain" description="CBS" evidence="11">
    <location>
        <begin position="222"/>
        <end position="285"/>
    </location>
</feature>
<keyword evidence="14" id="KW-1185">Reference proteome</keyword>
<evidence type="ECO:0000256" key="9">
    <source>
        <dbReference type="PROSITE-ProRule" id="PRU01193"/>
    </source>
</evidence>
<accession>A0A6M2BVF0</accession>
<dbReference type="InterPro" id="IPR036318">
    <property type="entry name" value="FAD-bd_PCMH-like_sf"/>
</dbReference>
<keyword evidence="4" id="KW-0677">Repeat</keyword>
<dbReference type="Gene3D" id="3.10.580.10">
    <property type="entry name" value="CBS-domain"/>
    <property type="match status" value="1"/>
</dbReference>
<comment type="caution">
    <text evidence="13">The sequence shown here is derived from an EMBL/GenBank/DDBJ whole genome shotgun (WGS) entry which is preliminary data.</text>
</comment>
<keyword evidence="5 9" id="KW-1133">Transmembrane helix</keyword>
<protein>
    <submittedName>
        <fullName evidence="13">HlyC/CorC family transporter</fullName>
    </submittedName>
</protein>
<dbReference type="Pfam" id="PF01595">
    <property type="entry name" value="CNNM"/>
    <property type="match status" value="1"/>
</dbReference>
<dbReference type="GO" id="GO:0005886">
    <property type="term" value="C:plasma membrane"/>
    <property type="evidence" value="ECO:0007669"/>
    <property type="project" value="UniProtKB-SubCell"/>
</dbReference>
<feature type="transmembrane region" description="Helical" evidence="10">
    <location>
        <begin position="106"/>
        <end position="124"/>
    </location>
</feature>
<gene>
    <name evidence="13" type="ORF">G7Y85_16970</name>
</gene>
<evidence type="ECO:0000256" key="3">
    <source>
        <dbReference type="ARBA" id="ARBA00022692"/>
    </source>
</evidence>
<dbReference type="GO" id="GO:0050660">
    <property type="term" value="F:flavin adenine dinucleotide binding"/>
    <property type="evidence" value="ECO:0007669"/>
    <property type="project" value="InterPro"/>
</dbReference>
<evidence type="ECO:0000256" key="4">
    <source>
        <dbReference type="ARBA" id="ARBA00022737"/>
    </source>
</evidence>
<organism evidence="13 14">
    <name type="scientific">Solimonas terrae</name>
    <dbReference type="NCBI Taxonomy" id="1396819"/>
    <lineage>
        <taxon>Bacteria</taxon>
        <taxon>Pseudomonadati</taxon>
        <taxon>Pseudomonadota</taxon>
        <taxon>Gammaproteobacteria</taxon>
        <taxon>Nevskiales</taxon>
        <taxon>Nevskiaceae</taxon>
        <taxon>Solimonas</taxon>
    </lineage>
</organism>
<dbReference type="Pfam" id="PF03471">
    <property type="entry name" value="CorC_HlyC"/>
    <property type="match status" value="1"/>
</dbReference>
<dbReference type="CDD" id="cd04590">
    <property type="entry name" value="CBS_pair_CorC_HlyC_assoc"/>
    <property type="match status" value="1"/>
</dbReference>
<dbReference type="PROSITE" id="PS51846">
    <property type="entry name" value="CNNM"/>
    <property type="match status" value="1"/>
</dbReference>
<evidence type="ECO:0000256" key="8">
    <source>
        <dbReference type="PROSITE-ProRule" id="PRU00703"/>
    </source>
</evidence>
<feature type="domain" description="CNNM transmembrane" evidence="12">
    <location>
        <begin position="1"/>
        <end position="203"/>
    </location>
</feature>
<evidence type="ECO:0000259" key="12">
    <source>
        <dbReference type="PROSITE" id="PS51846"/>
    </source>
</evidence>